<evidence type="ECO:0000313" key="3">
    <source>
        <dbReference type="Proteomes" id="UP001233999"/>
    </source>
</evidence>
<organism evidence="2 3">
    <name type="scientific">Diploptera punctata</name>
    <name type="common">Pacific beetle cockroach</name>
    <dbReference type="NCBI Taxonomy" id="6984"/>
    <lineage>
        <taxon>Eukaryota</taxon>
        <taxon>Metazoa</taxon>
        <taxon>Ecdysozoa</taxon>
        <taxon>Arthropoda</taxon>
        <taxon>Hexapoda</taxon>
        <taxon>Insecta</taxon>
        <taxon>Pterygota</taxon>
        <taxon>Neoptera</taxon>
        <taxon>Polyneoptera</taxon>
        <taxon>Dictyoptera</taxon>
        <taxon>Blattodea</taxon>
        <taxon>Blaberoidea</taxon>
        <taxon>Blaberidae</taxon>
        <taxon>Diplopterinae</taxon>
        <taxon>Diploptera</taxon>
    </lineage>
</organism>
<proteinExistence type="predicted"/>
<comment type="caution">
    <text evidence="2">The sequence shown here is derived from an EMBL/GenBank/DDBJ whole genome shotgun (WGS) entry which is preliminary data.</text>
</comment>
<keyword evidence="3" id="KW-1185">Reference proteome</keyword>
<protein>
    <submittedName>
        <fullName evidence="2">Uncharacterized protein</fullName>
    </submittedName>
</protein>
<feature type="compositionally biased region" description="Polar residues" evidence="1">
    <location>
        <begin position="81"/>
        <end position="109"/>
    </location>
</feature>
<sequence>IGTRQDFAAVFRHYRWKLHRLSCSVISSQPEDFESAIVSSLFVEAEERLSTRTCAYVSSRVMTTDDSMSDDVFESPEDTAMSAQSGGDGGNTNVLSTPGQTQQLKTPSPTGYRDYKPPADMLRMYEQQQEEAELMVHKW</sequence>
<evidence type="ECO:0000313" key="2">
    <source>
        <dbReference type="EMBL" id="KAJ9587509.1"/>
    </source>
</evidence>
<feature type="non-terminal residue" evidence="2">
    <location>
        <position position="1"/>
    </location>
</feature>
<gene>
    <name evidence="2" type="ORF">L9F63_028238</name>
</gene>
<name>A0AAD7ZV84_DIPPU</name>
<feature type="region of interest" description="Disordered" evidence="1">
    <location>
        <begin position="66"/>
        <end position="115"/>
    </location>
</feature>
<reference evidence="2" key="2">
    <citation type="submission" date="2023-05" db="EMBL/GenBank/DDBJ databases">
        <authorList>
            <person name="Fouks B."/>
        </authorList>
    </citation>
    <scope>NUCLEOTIDE SEQUENCE</scope>
    <source>
        <strain evidence="2">Stay&amp;Tobe</strain>
        <tissue evidence="2">Testes</tissue>
    </source>
</reference>
<evidence type="ECO:0000256" key="1">
    <source>
        <dbReference type="SAM" id="MobiDB-lite"/>
    </source>
</evidence>
<dbReference type="EMBL" id="JASPKZ010006225">
    <property type="protein sequence ID" value="KAJ9587509.1"/>
    <property type="molecule type" value="Genomic_DNA"/>
</dbReference>
<dbReference type="AlphaFoldDB" id="A0AAD7ZV84"/>
<feature type="non-terminal residue" evidence="2">
    <location>
        <position position="139"/>
    </location>
</feature>
<reference evidence="2" key="1">
    <citation type="journal article" date="2023" name="IScience">
        <title>Live-bearing cockroach genome reveals convergent evolutionary mechanisms linked to viviparity in insects and beyond.</title>
        <authorList>
            <person name="Fouks B."/>
            <person name="Harrison M.C."/>
            <person name="Mikhailova A.A."/>
            <person name="Marchal E."/>
            <person name="English S."/>
            <person name="Carruthers M."/>
            <person name="Jennings E.C."/>
            <person name="Chiamaka E.L."/>
            <person name="Frigard R.A."/>
            <person name="Pippel M."/>
            <person name="Attardo G.M."/>
            <person name="Benoit J.B."/>
            <person name="Bornberg-Bauer E."/>
            <person name="Tobe S.S."/>
        </authorList>
    </citation>
    <scope>NUCLEOTIDE SEQUENCE</scope>
    <source>
        <strain evidence="2">Stay&amp;Tobe</strain>
    </source>
</reference>
<dbReference type="Proteomes" id="UP001233999">
    <property type="component" value="Unassembled WGS sequence"/>
</dbReference>
<feature type="compositionally biased region" description="Acidic residues" evidence="1">
    <location>
        <begin position="67"/>
        <end position="77"/>
    </location>
</feature>
<accession>A0AAD7ZV84</accession>